<keyword evidence="2" id="KW-0812">Transmembrane</keyword>
<keyword evidence="2" id="KW-1133">Transmembrane helix</keyword>
<accession>A0A318TGG5</accession>
<dbReference type="PANTHER" id="PTHR32089">
    <property type="entry name" value="METHYL-ACCEPTING CHEMOTAXIS PROTEIN MCPB"/>
    <property type="match status" value="1"/>
</dbReference>
<feature type="non-terminal residue" evidence="4">
    <location>
        <position position="334"/>
    </location>
</feature>
<dbReference type="Proteomes" id="UP000248148">
    <property type="component" value="Unassembled WGS sequence"/>
</dbReference>
<feature type="transmembrane region" description="Helical" evidence="2">
    <location>
        <begin position="190"/>
        <end position="213"/>
    </location>
</feature>
<comment type="caution">
    <text evidence="4">The sequence shown here is derived from an EMBL/GenBank/DDBJ whole genome shotgun (WGS) entry which is preliminary data.</text>
</comment>
<dbReference type="RefSeq" id="WP_146227222.1">
    <property type="nucleotide sequence ID" value="NZ_QJTI01000035.1"/>
</dbReference>
<dbReference type="AlphaFoldDB" id="A0A318TGG5"/>
<evidence type="ECO:0000259" key="3">
    <source>
        <dbReference type="PROSITE" id="PS50885"/>
    </source>
</evidence>
<dbReference type="Pfam" id="PF12729">
    <property type="entry name" value="4HB_MCP_1"/>
    <property type="match status" value="1"/>
</dbReference>
<proteinExistence type="predicted"/>
<dbReference type="InterPro" id="IPR003660">
    <property type="entry name" value="HAMP_dom"/>
</dbReference>
<evidence type="ECO:0000313" key="4">
    <source>
        <dbReference type="EMBL" id="PYE99918.1"/>
    </source>
</evidence>
<dbReference type="PROSITE" id="PS50885">
    <property type="entry name" value="HAMP"/>
    <property type="match status" value="1"/>
</dbReference>
<dbReference type="EMBL" id="QJTI01000035">
    <property type="protein sequence ID" value="PYE99918.1"/>
    <property type="molecule type" value="Genomic_DNA"/>
</dbReference>
<evidence type="ECO:0000313" key="5">
    <source>
        <dbReference type="Proteomes" id="UP000248148"/>
    </source>
</evidence>
<evidence type="ECO:0000256" key="1">
    <source>
        <dbReference type="SAM" id="MobiDB-lite"/>
    </source>
</evidence>
<dbReference type="InterPro" id="IPR047347">
    <property type="entry name" value="YvaQ-like_sensor"/>
</dbReference>
<feature type="domain" description="HAMP" evidence="3">
    <location>
        <begin position="214"/>
        <end position="267"/>
    </location>
</feature>
<gene>
    <name evidence="4" type="ORF">BJ122_1351</name>
</gene>
<protein>
    <submittedName>
        <fullName evidence="4">HAMP domain-containing protein</fullName>
    </submittedName>
</protein>
<dbReference type="SUPFAM" id="SSF158472">
    <property type="entry name" value="HAMP domain-like"/>
    <property type="match status" value="1"/>
</dbReference>
<keyword evidence="2" id="KW-0472">Membrane</keyword>
<reference evidence="4 5" key="1">
    <citation type="submission" date="2018-06" db="EMBL/GenBank/DDBJ databases">
        <title>Genomic Encyclopedia of Archaeal and Bacterial Type Strains, Phase II (KMG-II): from individual species to whole genera.</title>
        <authorList>
            <person name="Goeker M."/>
        </authorList>
    </citation>
    <scope>NUCLEOTIDE SEQUENCE [LARGE SCALE GENOMIC DNA]</scope>
    <source>
        <strain evidence="4 5">JCM 11668</strain>
    </source>
</reference>
<organism evidence="4 5">
    <name type="scientific">Rhodopseudomonas faecalis</name>
    <dbReference type="NCBI Taxonomy" id="99655"/>
    <lineage>
        <taxon>Bacteria</taxon>
        <taxon>Pseudomonadati</taxon>
        <taxon>Pseudomonadota</taxon>
        <taxon>Alphaproteobacteria</taxon>
        <taxon>Hyphomicrobiales</taxon>
        <taxon>Nitrobacteraceae</taxon>
        <taxon>Rhodopseudomonas</taxon>
    </lineage>
</organism>
<feature type="compositionally biased region" description="Polar residues" evidence="1">
    <location>
        <begin position="321"/>
        <end position="334"/>
    </location>
</feature>
<name>A0A318TGG5_9BRAD</name>
<dbReference type="GO" id="GO:0016020">
    <property type="term" value="C:membrane"/>
    <property type="evidence" value="ECO:0007669"/>
    <property type="project" value="InterPro"/>
</dbReference>
<sequence>MFAKLSIRTKITSLVIMLLLALSGLGVIGLMQMRSLNTSTVDIGTNWLPSIKELGNMRTSIALYRNALRNHLLTLGAKEKGDEEKRLDAILATLTKQQNVYEKLISSPEERRIFEQWAREWGTYLAEAAKVIALSRQSAGRYPEEAFNYLSQTVAPISQQVDELLQRDIDINDKGSDGSIDSAASTYNSAFYFVITILLITVVIGAGAGLLTVRDVSQGIASIVKPMQDFTRGDLTAEVPHRGEKTEIGTMADALQIFKEALVAKRDADAAAAKEADEKIARGQRIDHATRQFETSIREIVNTVSSASTELEASASTLSTNTDRAQELTTSVAA</sequence>
<dbReference type="Gene3D" id="6.10.340.10">
    <property type="match status" value="1"/>
</dbReference>
<dbReference type="OrthoDB" id="9814202at2"/>
<keyword evidence="5" id="KW-1185">Reference proteome</keyword>
<dbReference type="Pfam" id="PF00672">
    <property type="entry name" value="HAMP"/>
    <property type="match status" value="1"/>
</dbReference>
<evidence type="ECO:0000256" key="2">
    <source>
        <dbReference type="SAM" id="Phobius"/>
    </source>
</evidence>
<dbReference type="CDD" id="cd19411">
    <property type="entry name" value="MCP2201-like_sensor"/>
    <property type="match status" value="1"/>
</dbReference>
<dbReference type="GO" id="GO:0007165">
    <property type="term" value="P:signal transduction"/>
    <property type="evidence" value="ECO:0007669"/>
    <property type="project" value="InterPro"/>
</dbReference>
<feature type="region of interest" description="Disordered" evidence="1">
    <location>
        <begin position="312"/>
        <end position="334"/>
    </location>
</feature>
<dbReference type="InterPro" id="IPR024478">
    <property type="entry name" value="HlyB_4HB_MCP"/>
</dbReference>
<dbReference type="PANTHER" id="PTHR32089:SF112">
    <property type="entry name" value="LYSOZYME-LIKE PROTEIN-RELATED"/>
    <property type="match status" value="1"/>
</dbReference>
<dbReference type="SMART" id="SM00304">
    <property type="entry name" value="HAMP"/>
    <property type="match status" value="1"/>
</dbReference>